<evidence type="ECO:0000313" key="3">
    <source>
        <dbReference type="Proteomes" id="UP000284706"/>
    </source>
</evidence>
<feature type="domain" description="F-box" evidence="1">
    <location>
        <begin position="6"/>
        <end position="44"/>
    </location>
</feature>
<name>A0A409W1L6_9AGAR</name>
<dbReference type="InterPro" id="IPR032675">
    <property type="entry name" value="LRR_dom_sf"/>
</dbReference>
<proteinExistence type="predicted"/>
<dbReference type="InParanoid" id="A0A409W1L6"/>
<dbReference type="AlphaFoldDB" id="A0A409W1L6"/>
<evidence type="ECO:0000259" key="1">
    <source>
        <dbReference type="Pfam" id="PF00646"/>
    </source>
</evidence>
<reference evidence="2 3" key="1">
    <citation type="journal article" date="2018" name="Evol. Lett.">
        <title>Horizontal gene cluster transfer increased hallucinogenic mushroom diversity.</title>
        <authorList>
            <person name="Reynolds H.T."/>
            <person name="Vijayakumar V."/>
            <person name="Gluck-Thaler E."/>
            <person name="Korotkin H.B."/>
            <person name="Matheny P.B."/>
            <person name="Slot J.C."/>
        </authorList>
    </citation>
    <scope>NUCLEOTIDE SEQUENCE [LARGE SCALE GENOMIC DNA]</scope>
    <source>
        <strain evidence="2 3">SRW20</strain>
    </source>
</reference>
<dbReference type="Gene3D" id="3.80.10.10">
    <property type="entry name" value="Ribonuclease Inhibitor"/>
    <property type="match status" value="1"/>
</dbReference>
<accession>A0A409W1L6</accession>
<gene>
    <name evidence="2" type="ORF">CVT26_003787</name>
</gene>
<dbReference type="STRING" id="231916.A0A409W1L6"/>
<sequence>MKLPDDVPTEVWETCFTSCSRETLFSLSLTCRLFRDATRQFRFKSISVMRWLKDIPDFDADWVVDNPDALDSKFRDAFKRVKGLFTDPRFSALVRSLEVTGVAFAGAVKKRKPQYANFIRAYEMVLYGLYLYLPNITLLDTIVLNELDFHKDLLESLARLPALTHLVVSHSSQLERLLFISVQLPKLRITRLKVSLSTHIRSSIKVDGLCRLLELCPDLQELEVVDHPMFSLLSNRPKLPAAACPNLHTLMCPPELVESIVSGRPIRRAEIRADFEGVDYMNAEIIMYSLKVLHANGVPLQELTLTCHPFGHVFQFVAECFPRVRKFEIFQPGEQVAPVRIGRTNVWEILSQGGYPLPPAIEHFVLGAEWSSDEQIGQRQESMLIALKAQYPALRRVSTGLDGTHWVWRHNCWEAV</sequence>
<comment type="caution">
    <text evidence="2">The sequence shown here is derived from an EMBL/GenBank/DDBJ whole genome shotgun (WGS) entry which is preliminary data.</text>
</comment>
<dbReference type="InterPro" id="IPR001810">
    <property type="entry name" value="F-box_dom"/>
</dbReference>
<organism evidence="2 3">
    <name type="scientific">Gymnopilus dilepis</name>
    <dbReference type="NCBI Taxonomy" id="231916"/>
    <lineage>
        <taxon>Eukaryota</taxon>
        <taxon>Fungi</taxon>
        <taxon>Dikarya</taxon>
        <taxon>Basidiomycota</taxon>
        <taxon>Agaricomycotina</taxon>
        <taxon>Agaricomycetes</taxon>
        <taxon>Agaricomycetidae</taxon>
        <taxon>Agaricales</taxon>
        <taxon>Agaricineae</taxon>
        <taxon>Hymenogastraceae</taxon>
        <taxon>Gymnopilus</taxon>
    </lineage>
</organism>
<dbReference type="OrthoDB" id="3125862at2759"/>
<dbReference type="Proteomes" id="UP000284706">
    <property type="component" value="Unassembled WGS sequence"/>
</dbReference>
<keyword evidence="3" id="KW-1185">Reference proteome</keyword>
<dbReference type="CDD" id="cd09917">
    <property type="entry name" value="F-box_SF"/>
    <property type="match status" value="1"/>
</dbReference>
<dbReference type="EMBL" id="NHYE01005458">
    <property type="protein sequence ID" value="PPQ72424.1"/>
    <property type="molecule type" value="Genomic_DNA"/>
</dbReference>
<protein>
    <recommendedName>
        <fullName evidence="1">F-box domain-containing protein</fullName>
    </recommendedName>
</protein>
<dbReference type="Pfam" id="PF00646">
    <property type="entry name" value="F-box"/>
    <property type="match status" value="1"/>
</dbReference>
<evidence type="ECO:0000313" key="2">
    <source>
        <dbReference type="EMBL" id="PPQ72424.1"/>
    </source>
</evidence>